<evidence type="ECO:0000256" key="1">
    <source>
        <dbReference type="ARBA" id="ARBA00001096"/>
    </source>
</evidence>
<comment type="function">
    <text evidence="5">Catalyzes the interconversion between the alpha and beta anomers from at least three hexose 6-phosphate sugars (Glc6P, Gal6P, and Man6P).</text>
</comment>
<gene>
    <name evidence="8" type="ORF">BC938DRAFT_480533</name>
</gene>
<evidence type="ECO:0000313" key="8">
    <source>
        <dbReference type="EMBL" id="RUS29545.1"/>
    </source>
</evidence>
<feature type="binding site" evidence="7">
    <location>
        <position position="84"/>
    </location>
    <ligand>
        <name>substrate</name>
    </ligand>
</feature>
<evidence type="ECO:0000313" key="9">
    <source>
        <dbReference type="Proteomes" id="UP000274822"/>
    </source>
</evidence>
<dbReference type="PIRSF" id="PIRSF016020">
    <property type="entry name" value="PHexose_mutarotase"/>
    <property type="match status" value="1"/>
</dbReference>
<organism evidence="8 9">
    <name type="scientific">Jimgerdemannia flammicorona</name>
    <dbReference type="NCBI Taxonomy" id="994334"/>
    <lineage>
        <taxon>Eukaryota</taxon>
        <taxon>Fungi</taxon>
        <taxon>Fungi incertae sedis</taxon>
        <taxon>Mucoromycota</taxon>
        <taxon>Mucoromycotina</taxon>
        <taxon>Endogonomycetes</taxon>
        <taxon>Endogonales</taxon>
        <taxon>Endogonaceae</taxon>
        <taxon>Jimgerdemannia</taxon>
    </lineage>
</organism>
<dbReference type="PANTHER" id="PTHR11122">
    <property type="entry name" value="APOSPORY-ASSOCIATED PROTEIN C-RELATED"/>
    <property type="match status" value="1"/>
</dbReference>
<dbReference type="GO" id="GO:0030246">
    <property type="term" value="F:carbohydrate binding"/>
    <property type="evidence" value="ECO:0007669"/>
    <property type="project" value="UniProtKB-UniRule"/>
</dbReference>
<evidence type="ECO:0000256" key="6">
    <source>
        <dbReference type="PIRSR" id="PIRSR016020-1"/>
    </source>
</evidence>
<reference evidence="8 9" key="1">
    <citation type="journal article" date="2018" name="New Phytol.">
        <title>Phylogenomics of Endogonaceae and evolution of mycorrhizas within Mucoromycota.</title>
        <authorList>
            <person name="Chang Y."/>
            <person name="Desiro A."/>
            <person name="Na H."/>
            <person name="Sandor L."/>
            <person name="Lipzen A."/>
            <person name="Clum A."/>
            <person name="Barry K."/>
            <person name="Grigoriev I.V."/>
            <person name="Martin F.M."/>
            <person name="Stajich J.E."/>
            <person name="Smith M.E."/>
            <person name="Bonito G."/>
            <person name="Spatafora J.W."/>
        </authorList>
    </citation>
    <scope>NUCLEOTIDE SEQUENCE [LARGE SCALE GENOMIC DNA]</scope>
    <source>
        <strain evidence="8 9">AD002</strain>
    </source>
</reference>
<evidence type="ECO:0000256" key="3">
    <source>
        <dbReference type="ARBA" id="ARBA00012083"/>
    </source>
</evidence>
<accession>A0A433QIC1</accession>
<dbReference type="Gene3D" id="2.70.98.10">
    <property type="match status" value="1"/>
</dbReference>
<comment type="catalytic activity">
    <reaction evidence="1">
        <text>alpha-D-glucose 6-phosphate = beta-D-glucose 6-phosphate</text>
        <dbReference type="Rhea" id="RHEA:16249"/>
        <dbReference type="ChEBI" id="CHEBI:58225"/>
        <dbReference type="ChEBI" id="CHEBI:58247"/>
        <dbReference type="EC" id="5.1.3.15"/>
    </reaction>
</comment>
<proteinExistence type="inferred from homology"/>
<dbReference type="GO" id="GO:0005737">
    <property type="term" value="C:cytoplasm"/>
    <property type="evidence" value="ECO:0007669"/>
    <property type="project" value="TreeGrafter"/>
</dbReference>
<feature type="binding site" evidence="7">
    <location>
        <position position="59"/>
    </location>
    <ligand>
        <name>substrate</name>
    </ligand>
</feature>
<dbReference type="InterPro" id="IPR014718">
    <property type="entry name" value="GH-type_carb-bd"/>
</dbReference>
<dbReference type="InterPro" id="IPR008183">
    <property type="entry name" value="Aldose_1/G6P_1-epimerase"/>
</dbReference>
<dbReference type="SUPFAM" id="SSF74650">
    <property type="entry name" value="Galactose mutarotase-like"/>
    <property type="match status" value="1"/>
</dbReference>
<dbReference type="InterPro" id="IPR025532">
    <property type="entry name" value="G6P_1-epimerase"/>
</dbReference>
<dbReference type="EC" id="5.1.3.15" evidence="3 5"/>
<protein>
    <recommendedName>
        <fullName evidence="3 5">Glucose-6-phosphate 1-epimerase</fullName>
        <ecNumber evidence="3 5">5.1.3.15</ecNumber>
    </recommendedName>
</protein>
<dbReference type="InterPro" id="IPR011013">
    <property type="entry name" value="Gal_mutarotase_sf_dom"/>
</dbReference>
<feature type="binding site" evidence="7">
    <location>
        <position position="79"/>
    </location>
    <ligand>
        <name>substrate</name>
    </ligand>
</feature>
<evidence type="ECO:0000256" key="5">
    <source>
        <dbReference type="PIRNR" id="PIRNR016020"/>
    </source>
</evidence>
<dbReference type="EMBL" id="RBNJ01005055">
    <property type="protein sequence ID" value="RUS29545.1"/>
    <property type="molecule type" value="Genomic_DNA"/>
</dbReference>
<sequence length="304" mass="33527">MPALLSHSQPHIVSIHHAASAASAEIYLYGATLSSWKTKGKERLFVSTKAILDESKAIRGGIPVVFPVFGTQEQFNLPQHGFARISKWEWLGIITETDEEISVQFGLGEAKLTDALRLAWPNSFRLTYTVTLTADMLKTVLSVKNEGSNAFEFNTLLHTYLSVPLVIVPTPLPFRFDRNLQDVSRIHISGLTGHTFVDKVAANARHVEDRELVTIQGEVDRVYVDVQTPEIRVDDGVGGGYVVRKTGVRDTVVWNIGAEKARTMADMGDNDWPHYICVEVGSVGELVLLGRGETWTGGQTITAL</sequence>
<dbReference type="Pfam" id="PF01263">
    <property type="entry name" value="Aldose_epim"/>
    <property type="match status" value="1"/>
</dbReference>
<evidence type="ECO:0000256" key="7">
    <source>
        <dbReference type="PIRSR" id="PIRSR016020-2"/>
    </source>
</evidence>
<name>A0A433QIC1_9FUNG</name>
<dbReference type="Proteomes" id="UP000274822">
    <property type="component" value="Unassembled WGS sequence"/>
</dbReference>
<evidence type="ECO:0000256" key="4">
    <source>
        <dbReference type="ARBA" id="ARBA00023235"/>
    </source>
</evidence>
<keyword evidence="9" id="KW-1185">Reference proteome</keyword>
<dbReference type="PANTHER" id="PTHR11122:SF13">
    <property type="entry name" value="GLUCOSE-6-PHOSPHATE 1-EPIMERASE"/>
    <property type="match status" value="1"/>
</dbReference>
<comment type="similarity">
    <text evidence="2 5">Belongs to the glucose-6-phosphate 1-epimerase family.</text>
</comment>
<feature type="active site" evidence="6">
    <location>
        <position position="158"/>
    </location>
</feature>
<comment type="caution">
    <text evidence="8">The sequence shown here is derived from an EMBL/GenBank/DDBJ whole genome shotgun (WGS) entry which is preliminary data.</text>
</comment>
<dbReference type="GO" id="GO:0047938">
    <property type="term" value="F:glucose-6-phosphate 1-epimerase activity"/>
    <property type="evidence" value="ECO:0007669"/>
    <property type="project" value="UniProtKB-UniRule"/>
</dbReference>
<dbReference type="CDD" id="cd09020">
    <property type="entry name" value="D-hex-6-P-epi_like"/>
    <property type="match status" value="1"/>
</dbReference>
<dbReference type="GO" id="GO:0005975">
    <property type="term" value="P:carbohydrate metabolic process"/>
    <property type="evidence" value="ECO:0007669"/>
    <property type="project" value="InterPro"/>
</dbReference>
<keyword evidence="4 5" id="KW-0413">Isomerase</keyword>
<evidence type="ECO:0000256" key="2">
    <source>
        <dbReference type="ARBA" id="ARBA00005866"/>
    </source>
</evidence>
<dbReference type="AlphaFoldDB" id="A0A433QIC1"/>
<feature type="active site" evidence="6">
    <location>
        <position position="279"/>
    </location>
</feature>